<reference evidence="6" key="2">
    <citation type="submission" date="2025-09" db="UniProtKB">
        <authorList>
            <consortium name="Ensembl"/>
        </authorList>
    </citation>
    <scope>IDENTIFICATION</scope>
</reference>
<evidence type="ECO:0000256" key="1">
    <source>
        <dbReference type="ARBA" id="ARBA00022737"/>
    </source>
</evidence>
<dbReference type="InterPro" id="IPR013783">
    <property type="entry name" value="Ig-like_fold"/>
</dbReference>
<dbReference type="Pfam" id="PF07679">
    <property type="entry name" value="I-set"/>
    <property type="match status" value="1"/>
</dbReference>
<sequence length="249" mass="27001">MRTVLRQDNGQNNLSGSQTGLWGKQKPGYHRRGSRRRRPIKKTTTKSPIITVTKIADKPATTKSTTIASQIKHNGAILRSLHTPIKESERSSSPVNTGAGSEGWRDSNMSSTTSFPGVISLTIKPTTASDKPQSRTVTSSTMTSSTSYIFTPFPYSSSTVTIMGTLTIQEVSVLDSGHYKCIASNPAGTDTATVRLQVVAAPPVILEEKQQLVSADIGQNLFLACSTYDPKPQIIWRLPSKALVDQSHR</sequence>
<evidence type="ECO:0000259" key="5">
    <source>
        <dbReference type="PROSITE" id="PS50835"/>
    </source>
</evidence>
<reference evidence="6" key="1">
    <citation type="submission" date="2025-08" db="UniProtKB">
        <authorList>
            <consortium name="Ensembl"/>
        </authorList>
    </citation>
    <scope>IDENTIFICATION</scope>
</reference>
<feature type="compositionally biased region" description="Polar residues" evidence="4">
    <location>
        <begin position="1"/>
        <end position="20"/>
    </location>
</feature>
<keyword evidence="3" id="KW-0393">Immunoglobulin domain</keyword>
<dbReference type="Ensembl" id="ENSSRHT00000021505.1">
    <property type="protein sequence ID" value="ENSSRHP00000020844.1"/>
    <property type="gene ID" value="ENSSRHG00000011127.1"/>
</dbReference>
<dbReference type="Gene3D" id="2.60.40.10">
    <property type="entry name" value="Immunoglobulins"/>
    <property type="match status" value="1"/>
</dbReference>
<keyword evidence="1" id="KW-0677">Repeat</keyword>
<keyword evidence="7" id="KW-1185">Reference proteome</keyword>
<dbReference type="Proteomes" id="UP000472270">
    <property type="component" value="Unassembled WGS sequence"/>
</dbReference>
<evidence type="ECO:0000256" key="3">
    <source>
        <dbReference type="ARBA" id="ARBA00023319"/>
    </source>
</evidence>
<dbReference type="InterPro" id="IPR013098">
    <property type="entry name" value="Ig_I-set"/>
</dbReference>
<protein>
    <recommendedName>
        <fullName evidence="5">Ig-like domain-containing protein</fullName>
    </recommendedName>
</protein>
<dbReference type="AlphaFoldDB" id="A0A673H2Z6"/>
<name>A0A673H2Z6_9TELE</name>
<evidence type="ECO:0000256" key="2">
    <source>
        <dbReference type="ARBA" id="ARBA00023157"/>
    </source>
</evidence>
<dbReference type="PANTHER" id="PTHR12231">
    <property type="entry name" value="CTX-RELATED TYPE I TRANSMEMBRANE PROTEIN"/>
    <property type="match status" value="1"/>
</dbReference>
<dbReference type="PANTHER" id="PTHR12231:SF253">
    <property type="entry name" value="DPR-INTERACTING PROTEIN ETA, ISOFORM B-RELATED"/>
    <property type="match status" value="1"/>
</dbReference>
<accession>A0A673H2Z6</accession>
<evidence type="ECO:0000313" key="7">
    <source>
        <dbReference type="Proteomes" id="UP000472270"/>
    </source>
</evidence>
<feature type="region of interest" description="Disordered" evidence="4">
    <location>
        <begin position="83"/>
        <end position="111"/>
    </location>
</feature>
<evidence type="ECO:0000256" key="4">
    <source>
        <dbReference type="SAM" id="MobiDB-lite"/>
    </source>
</evidence>
<dbReference type="InterPro" id="IPR007110">
    <property type="entry name" value="Ig-like_dom"/>
</dbReference>
<evidence type="ECO:0000313" key="6">
    <source>
        <dbReference type="Ensembl" id="ENSSRHP00000020844.1"/>
    </source>
</evidence>
<feature type="domain" description="Ig-like" evidence="5">
    <location>
        <begin position="59"/>
        <end position="195"/>
    </location>
</feature>
<feature type="domain" description="Ig-like" evidence="5">
    <location>
        <begin position="202"/>
        <end position="249"/>
    </location>
</feature>
<feature type="compositionally biased region" description="Basic residues" evidence="4">
    <location>
        <begin position="27"/>
        <end position="44"/>
    </location>
</feature>
<proteinExistence type="predicted"/>
<dbReference type="InterPro" id="IPR036179">
    <property type="entry name" value="Ig-like_dom_sf"/>
</dbReference>
<feature type="region of interest" description="Disordered" evidence="4">
    <location>
        <begin position="1"/>
        <end position="48"/>
    </location>
</feature>
<dbReference type="PROSITE" id="PS50835">
    <property type="entry name" value="IG_LIKE"/>
    <property type="match status" value="2"/>
</dbReference>
<dbReference type="InterPro" id="IPR051170">
    <property type="entry name" value="Neural/epithelial_adhesion"/>
</dbReference>
<dbReference type="SUPFAM" id="SSF48726">
    <property type="entry name" value="Immunoglobulin"/>
    <property type="match status" value="2"/>
</dbReference>
<organism evidence="6 7">
    <name type="scientific">Sinocyclocheilus rhinocerous</name>
    <dbReference type="NCBI Taxonomy" id="307959"/>
    <lineage>
        <taxon>Eukaryota</taxon>
        <taxon>Metazoa</taxon>
        <taxon>Chordata</taxon>
        <taxon>Craniata</taxon>
        <taxon>Vertebrata</taxon>
        <taxon>Euteleostomi</taxon>
        <taxon>Actinopterygii</taxon>
        <taxon>Neopterygii</taxon>
        <taxon>Teleostei</taxon>
        <taxon>Ostariophysi</taxon>
        <taxon>Cypriniformes</taxon>
        <taxon>Cyprinidae</taxon>
        <taxon>Cyprininae</taxon>
        <taxon>Sinocyclocheilus</taxon>
    </lineage>
</organism>
<keyword evidence="2" id="KW-1015">Disulfide bond</keyword>